<reference evidence="2 3" key="1">
    <citation type="submission" date="2019-07" db="EMBL/GenBank/DDBJ databases">
        <title>Draft genome sequence of Adlercreutzia equolifaciens IPLA 37004, a human intestinal strain that does not produces equol from daidzein.</title>
        <authorList>
            <person name="Vazquez L."/>
            <person name="Florez A.B."/>
            <person name="Mayo B."/>
        </authorList>
    </citation>
    <scope>NUCLEOTIDE SEQUENCE [LARGE SCALE GENOMIC DNA]</scope>
    <source>
        <strain evidence="2 3">IPLA 37004</strain>
    </source>
</reference>
<dbReference type="EMBL" id="VJNE01000014">
    <property type="protein sequence ID" value="MZG28487.1"/>
    <property type="molecule type" value="Genomic_DNA"/>
</dbReference>
<dbReference type="AlphaFoldDB" id="A0A6L8Q597"/>
<dbReference type="PROSITE" id="PS51257">
    <property type="entry name" value="PROKAR_LIPOPROTEIN"/>
    <property type="match status" value="1"/>
</dbReference>
<comment type="caution">
    <text evidence="2">The sequence shown here is derived from an EMBL/GenBank/DDBJ whole genome shotgun (WGS) entry which is preliminary data.</text>
</comment>
<sequence length="277" mass="29373">MKRLLSITALALVIALSLAFTGCSGAQKDASANFQGSWKMTNVAGATEDDIAAMEAFGISVVLDLNEDKTAVLDMMGEEISGTWEAKSSTELTLTIEGSSATGKLNGEELTIAVDGEEMTFQKVSAEEAAKIKEDAASMEGILSDEGDDATSADSGVTYDASFTPVTVVDDDMWTIDVVAKKSDEWGGSGYVVDVNNKSDKPIYVTVPSDACSVNGKMVDFWGGEVVLPGKLAEGAFFYADSDDVASVSEMTNVEMVIEVWDNDTYETLASYDVTLN</sequence>
<gene>
    <name evidence="2" type="ORF">FM068_07775</name>
</gene>
<dbReference type="RefSeq" id="WP_161128033.1">
    <property type="nucleotide sequence ID" value="NZ_DBGAVV010000066.1"/>
</dbReference>
<name>A0A6L8Q597_9ACTN</name>
<feature type="chain" id="PRO_5027054299" description="Lipocalin-like domain-containing protein" evidence="1">
    <location>
        <begin position="27"/>
        <end position="277"/>
    </location>
</feature>
<evidence type="ECO:0000313" key="2">
    <source>
        <dbReference type="EMBL" id="MZG28487.1"/>
    </source>
</evidence>
<dbReference type="Proteomes" id="UP000472380">
    <property type="component" value="Unassembled WGS sequence"/>
</dbReference>
<evidence type="ECO:0008006" key="4">
    <source>
        <dbReference type="Google" id="ProtNLM"/>
    </source>
</evidence>
<proteinExistence type="predicted"/>
<evidence type="ECO:0000256" key="1">
    <source>
        <dbReference type="SAM" id="SignalP"/>
    </source>
</evidence>
<evidence type="ECO:0000313" key="3">
    <source>
        <dbReference type="Proteomes" id="UP000472380"/>
    </source>
</evidence>
<organism evidence="2 3">
    <name type="scientific">Adlercreutzia equolifaciens</name>
    <dbReference type="NCBI Taxonomy" id="446660"/>
    <lineage>
        <taxon>Bacteria</taxon>
        <taxon>Bacillati</taxon>
        <taxon>Actinomycetota</taxon>
        <taxon>Coriobacteriia</taxon>
        <taxon>Eggerthellales</taxon>
        <taxon>Eggerthellaceae</taxon>
        <taxon>Adlercreutzia</taxon>
    </lineage>
</organism>
<protein>
    <recommendedName>
        <fullName evidence="4">Lipocalin-like domain-containing protein</fullName>
    </recommendedName>
</protein>
<accession>A0A6L8Q597</accession>
<keyword evidence="1" id="KW-0732">Signal</keyword>
<feature type="signal peptide" evidence="1">
    <location>
        <begin position="1"/>
        <end position="26"/>
    </location>
</feature>